<dbReference type="InterPro" id="IPR046163">
    <property type="entry name" value="DUF6165"/>
</dbReference>
<comment type="caution">
    <text evidence="1">The sequence shown here is derived from an EMBL/GenBank/DDBJ whole genome shotgun (WGS) entry which is preliminary data.</text>
</comment>
<dbReference type="Pfam" id="PF19662">
    <property type="entry name" value="DUF6165"/>
    <property type="match status" value="1"/>
</dbReference>
<evidence type="ECO:0000313" key="2">
    <source>
        <dbReference type="Proteomes" id="UP000291822"/>
    </source>
</evidence>
<protein>
    <submittedName>
        <fullName evidence="1">Uncharacterized protein</fullName>
    </submittedName>
</protein>
<organism evidence="1 2">
    <name type="scientific">Dyella soli</name>
    <dbReference type="NCBI Taxonomy" id="522319"/>
    <lineage>
        <taxon>Bacteria</taxon>
        <taxon>Pseudomonadati</taxon>
        <taxon>Pseudomonadota</taxon>
        <taxon>Gammaproteobacteria</taxon>
        <taxon>Lysobacterales</taxon>
        <taxon>Rhodanobacteraceae</taxon>
        <taxon>Dyella</taxon>
    </lineage>
</organism>
<sequence>MSQNAAYVLTPVSVGELADKLTILQIKSERIAEPAKLANIRTEIASLEPLWLDVLKTHADLDALRVELKVINERMWDVQDALRAKESAQTFDAQFIQLARDVGRHNGDRMQVKNQINQRSGSSIQEVKQYQVDG</sequence>
<gene>
    <name evidence="1" type="ORF">EZM97_27910</name>
</gene>
<keyword evidence="2" id="KW-1185">Reference proteome</keyword>
<evidence type="ECO:0000313" key="1">
    <source>
        <dbReference type="EMBL" id="TCI08451.1"/>
    </source>
</evidence>
<accession>A0A4R0YPI2</accession>
<dbReference type="Proteomes" id="UP000291822">
    <property type="component" value="Unassembled WGS sequence"/>
</dbReference>
<dbReference type="RefSeq" id="WP_131151608.1">
    <property type="nucleotide sequence ID" value="NZ_SJTG01000004.1"/>
</dbReference>
<dbReference type="AlphaFoldDB" id="A0A4R0YPI2"/>
<dbReference type="EMBL" id="SJTG01000004">
    <property type="protein sequence ID" value="TCI08451.1"/>
    <property type="molecule type" value="Genomic_DNA"/>
</dbReference>
<reference evidence="1 2" key="1">
    <citation type="submission" date="2019-02" db="EMBL/GenBank/DDBJ databases">
        <title>Dyella amyloliquefaciens sp. nov., isolated from forest soil.</title>
        <authorList>
            <person name="Gao Z.-H."/>
            <person name="Qiu L.-H."/>
        </authorList>
    </citation>
    <scope>NUCLEOTIDE SEQUENCE [LARGE SCALE GENOMIC DNA]</scope>
    <source>
        <strain evidence="1 2">KACC 12747</strain>
    </source>
</reference>
<proteinExistence type="predicted"/>
<name>A0A4R0YPI2_9GAMM</name>